<dbReference type="EMBL" id="JALAWA010000012">
    <property type="protein sequence ID" value="MCY9186420.1"/>
    <property type="molecule type" value="Genomic_DNA"/>
</dbReference>
<dbReference type="InterPro" id="IPR016181">
    <property type="entry name" value="Acyl_CoA_acyltransferase"/>
</dbReference>
<evidence type="ECO:0000313" key="2">
    <source>
        <dbReference type="EMBL" id="MCY9186420.1"/>
    </source>
</evidence>
<evidence type="ECO:0000259" key="1">
    <source>
        <dbReference type="PROSITE" id="PS51186"/>
    </source>
</evidence>
<dbReference type="PANTHER" id="PTHR31143:SF2">
    <property type="entry name" value="FR47-LIKE DOMAIN-CONTAINING PROTEIN-RELATED"/>
    <property type="match status" value="1"/>
</dbReference>
<dbReference type="RefSeq" id="WP_268498535.1">
    <property type="nucleotide sequence ID" value="NZ_JALAVZ010000012.1"/>
</dbReference>
<organism evidence="2 3">
    <name type="scientific">Bacillus halotolerans</name>
    <dbReference type="NCBI Taxonomy" id="260554"/>
    <lineage>
        <taxon>Bacteria</taxon>
        <taxon>Bacillati</taxon>
        <taxon>Bacillota</taxon>
        <taxon>Bacilli</taxon>
        <taxon>Bacillales</taxon>
        <taxon>Bacillaceae</taxon>
        <taxon>Bacillus</taxon>
    </lineage>
</organism>
<dbReference type="Pfam" id="PF12746">
    <property type="entry name" value="GNAT_acetyltran"/>
    <property type="match status" value="1"/>
</dbReference>
<protein>
    <submittedName>
        <fullName evidence="2">GNAT family N-acetyltransferase</fullName>
    </submittedName>
</protein>
<dbReference type="PANTHER" id="PTHR31143">
    <property type="match status" value="1"/>
</dbReference>
<reference evidence="2" key="1">
    <citation type="submission" date="2022-02" db="EMBL/GenBank/DDBJ databases">
        <title>Crop Bioprotection Bacillus Genome Sequencing.</title>
        <authorList>
            <person name="Dunlap C."/>
        </authorList>
    </citation>
    <scope>NUCLEOTIDE SEQUENCE</scope>
    <source>
        <strain evidence="2">EC49O2N-C10</strain>
    </source>
</reference>
<dbReference type="Proteomes" id="UP001073053">
    <property type="component" value="Unassembled WGS sequence"/>
</dbReference>
<dbReference type="PROSITE" id="PS51186">
    <property type="entry name" value="GNAT"/>
    <property type="match status" value="1"/>
</dbReference>
<feature type="domain" description="N-acetyltransferase" evidence="1">
    <location>
        <begin position="129"/>
        <end position="257"/>
    </location>
</feature>
<dbReference type="AlphaFoldDB" id="A0A9Q4EMK1"/>
<evidence type="ECO:0000313" key="3">
    <source>
        <dbReference type="Proteomes" id="UP001073053"/>
    </source>
</evidence>
<name>A0A9Q4EMK1_9BACI</name>
<accession>A0A9Q4EMK1</accession>
<comment type="caution">
    <text evidence="2">The sequence shown here is derived from an EMBL/GenBank/DDBJ whole genome shotgun (WGS) entry which is preliminary data.</text>
</comment>
<dbReference type="InterPro" id="IPR027365">
    <property type="entry name" value="GNAT_acetyltra_YdfB-like"/>
</dbReference>
<gene>
    <name evidence="2" type="ORF">MOF03_17570</name>
</gene>
<proteinExistence type="predicted"/>
<dbReference type="GO" id="GO:0016747">
    <property type="term" value="F:acyltransferase activity, transferring groups other than amino-acyl groups"/>
    <property type="evidence" value="ECO:0007669"/>
    <property type="project" value="InterPro"/>
</dbReference>
<sequence>MQEVKKEQYSDAKTLIHHKETCCPTFVYSILEQTIPGVVYADDQSFLIGTSSGIYYVAGDERNQNVNEFIVELYKKRAKSQKRITLFSPNRSWDSVVKTVLHDELNQMMRYSFSQQISAKKAFQLPKGVTLKRINEDIISSSTEFQKAYYEEYWGSVSNFLKNGFGFAVLYDNYVVSECTSIFLGGDRAEMDIYTHEEYRGMGFAYIAGSKFINDCLENGVSPCWDCDVSNKSSIHLAKKLGFKISTKYSIFFKKSG</sequence>
<dbReference type="SUPFAM" id="SSF55729">
    <property type="entry name" value="Acyl-CoA N-acyltransferases (Nat)"/>
    <property type="match status" value="1"/>
</dbReference>
<dbReference type="InterPro" id="IPR000182">
    <property type="entry name" value="GNAT_dom"/>
</dbReference>
<dbReference type="Gene3D" id="3.40.630.30">
    <property type="match status" value="1"/>
</dbReference>